<dbReference type="Proteomes" id="UP000886724">
    <property type="component" value="Unassembled WGS sequence"/>
</dbReference>
<organism evidence="1 2">
    <name type="scientific">Candidatus Erysipelatoclostridium merdavium</name>
    <dbReference type="NCBI Taxonomy" id="2838566"/>
    <lineage>
        <taxon>Bacteria</taxon>
        <taxon>Bacillati</taxon>
        <taxon>Bacillota</taxon>
        <taxon>Erysipelotrichia</taxon>
        <taxon>Erysipelotrichales</taxon>
        <taxon>Erysipelotrichales incertae sedis</taxon>
    </lineage>
</organism>
<reference evidence="1" key="2">
    <citation type="submission" date="2021-04" db="EMBL/GenBank/DDBJ databases">
        <authorList>
            <person name="Gilroy R."/>
        </authorList>
    </citation>
    <scope>NUCLEOTIDE SEQUENCE</scope>
    <source>
        <strain evidence="1">ChiGjej1B1-14440</strain>
    </source>
</reference>
<protein>
    <submittedName>
        <fullName evidence="1">Uncharacterized protein</fullName>
    </submittedName>
</protein>
<comment type="caution">
    <text evidence="1">The sequence shown here is derived from an EMBL/GenBank/DDBJ whole genome shotgun (WGS) entry which is preliminary data.</text>
</comment>
<name>A0A9D1XME7_9FIRM</name>
<accession>A0A9D1XME7</accession>
<reference evidence="1" key="1">
    <citation type="journal article" date="2021" name="PeerJ">
        <title>Extensive microbial diversity within the chicken gut microbiome revealed by metagenomics and culture.</title>
        <authorList>
            <person name="Gilroy R."/>
            <person name="Ravi A."/>
            <person name="Getino M."/>
            <person name="Pursley I."/>
            <person name="Horton D.L."/>
            <person name="Alikhan N.F."/>
            <person name="Baker D."/>
            <person name="Gharbi K."/>
            <person name="Hall N."/>
            <person name="Watson M."/>
            <person name="Adriaenssens E.M."/>
            <person name="Foster-Nyarko E."/>
            <person name="Jarju S."/>
            <person name="Secka A."/>
            <person name="Antonio M."/>
            <person name="Oren A."/>
            <person name="Chaudhuri R.R."/>
            <person name="La Ragione R."/>
            <person name="Hildebrand F."/>
            <person name="Pallen M.J."/>
        </authorList>
    </citation>
    <scope>NUCLEOTIDE SEQUENCE</scope>
    <source>
        <strain evidence="1">ChiGjej1B1-14440</strain>
    </source>
</reference>
<sequence length="295" mass="34869">MQNATYENLSKNLDIINKRAKDRAEQFLEISYYDPLVSMFELTEKYLRTNYDVFEHQAESFDLISLKQEVMEILENIRKKIEMEIVSMLNPDAPCTPKQELTDIIDQLQTSFADTYFKLMYLQQVFELKRNTLALNKATDSPEKYANEIESKIADREFTLCLDSINNYIEKKYNQRKIEELLKIVFPEIDDECFKSKMSIEYSSKYPRNRVHIVASLIDRETQKEYSKTYIAEITATTTNILINNKYGDSVLIEEKDNDPKIWTYLSLINKLDYDSLKENLIDRLLELIMKTIVK</sequence>
<evidence type="ECO:0000313" key="1">
    <source>
        <dbReference type="EMBL" id="HIX82009.1"/>
    </source>
</evidence>
<gene>
    <name evidence="1" type="ORF">H9980_08585</name>
</gene>
<proteinExistence type="predicted"/>
<evidence type="ECO:0000313" key="2">
    <source>
        <dbReference type="Proteomes" id="UP000886724"/>
    </source>
</evidence>
<dbReference type="AlphaFoldDB" id="A0A9D1XME7"/>
<dbReference type="EMBL" id="DXET01000188">
    <property type="protein sequence ID" value="HIX82009.1"/>
    <property type="molecule type" value="Genomic_DNA"/>
</dbReference>